<keyword evidence="2" id="KW-1185">Reference proteome</keyword>
<dbReference type="PANTHER" id="PTHR28255:SF1">
    <property type="entry name" value="UPF0303 PROTEIN YBR137W"/>
    <property type="match status" value="1"/>
</dbReference>
<accession>A0ABT9P9U4</accession>
<comment type="caution">
    <text evidence="1">The sequence shown here is derived from an EMBL/GenBank/DDBJ whole genome shotgun (WGS) entry which is preliminary data.</text>
</comment>
<dbReference type="Proteomes" id="UP001235712">
    <property type="component" value="Unassembled WGS sequence"/>
</dbReference>
<dbReference type="NCBIfam" id="NF002696">
    <property type="entry name" value="PRK02487.1-5"/>
    <property type="match status" value="1"/>
</dbReference>
<gene>
    <name evidence="1" type="ORF">J2S57_004996</name>
</gene>
<dbReference type="Pfam" id="PF03928">
    <property type="entry name" value="HbpS-like"/>
    <property type="match status" value="1"/>
</dbReference>
<dbReference type="InterPro" id="IPR010371">
    <property type="entry name" value="YBR137W-like"/>
</dbReference>
<protein>
    <submittedName>
        <fullName evidence="1">Uncharacterized protein (UPF0303 family)</fullName>
    </submittedName>
</protein>
<dbReference type="PANTHER" id="PTHR28255">
    <property type="match status" value="1"/>
</dbReference>
<sequence length="153" mass="16247">MAEIQELEAQEEELVLESFDHDDAWRLGSIITRIAQEAGHGVGIDIRRPGLIVFRSATPGITADQDVWIGRKSAVVLRLEASSALVDARLGEAGVDAAAIGWLGPEYAVTGGSFPIRVRGAGVVAAATASGLSSQEDHDLIVAGLREYLKETR</sequence>
<dbReference type="InterPro" id="IPR005624">
    <property type="entry name" value="PduO/GlcC-like"/>
</dbReference>
<dbReference type="InterPro" id="IPR038084">
    <property type="entry name" value="PduO/GlcC-like_sf"/>
</dbReference>
<evidence type="ECO:0000313" key="1">
    <source>
        <dbReference type="EMBL" id="MDP9829247.1"/>
    </source>
</evidence>
<dbReference type="SUPFAM" id="SSF143744">
    <property type="entry name" value="GlcG-like"/>
    <property type="match status" value="1"/>
</dbReference>
<organism evidence="1 2">
    <name type="scientific">Kineosporia succinea</name>
    <dbReference type="NCBI Taxonomy" id="84632"/>
    <lineage>
        <taxon>Bacteria</taxon>
        <taxon>Bacillati</taxon>
        <taxon>Actinomycetota</taxon>
        <taxon>Actinomycetes</taxon>
        <taxon>Kineosporiales</taxon>
        <taxon>Kineosporiaceae</taxon>
        <taxon>Kineosporia</taxon>
    </lineage>
</organism>
<evidence type="ECO:0000313" key="2">
    <source>
        <dbReference type="Proteomes" id="UP001235712"/>
    </source>
</evidence>
<dbReference type="PIRSF" id="PIRSF008757">
    <property type="entry name" value="UCP008757"/>
    <property type="match status" value="1"/>
</dbReference>
<dbReference type="EMBL" id="JAUSQZ010000001">
    <property type="protein sequence ID" value="MDP9829247.1"/>
    <property type="molecule type" value="Genomic_DNA"/>
</dbReference>
<name>A0ABT9P9U4_9ACTN</name>
<reference evidence="1 2" key="1">
    <citation type="submission" date="2023-07" db="EMBL/GenBank/DDBJ databases">
        <title>Sequencing the genomes of 1000 actinobacteria strains.</title>
        <authorList>
            <person name="Klenk H.-P."/>
        </authorList>
    </citation>
    <scope>NUCLEOTIDE SEQUENCE [LARGE SCALE GENOMIC DNA]</scope>
    <source>
        <strain evidence="1 2">DSM 44388</strain>
    </source>
</reference>
<proteinExistence type="predicted"/>
<dbReference type="Gene3D" id="3.30.450.150">
    <property type="entry name" value="Haem-degrading domain"/>
    <property type="match status" value="1"/>
</dbReference>
<dbReference type="RefSeq" id="WP_307247255.1">
    <property type="nucleotide sequence ID" value="NZ_JAUSQZ010000001.1"/>
</dbReference>